<dbReference type="GO" id="GO:0007131">
    <property type="term" value="P:reciprocal meiotic recombination"/>
    <property type="evidence" value="ECO:0007669"/>
    <property type="project" value="TreeGrafter"/>
</dbReference>
<keyword evidence="10" id="KW-1185">Reference proteome</keyword>
<evidence type="ECO:0000256" key="7">
    <source>
        <dbReference type="ARBA" id="ARBA00073774"/>
    </source>
</evidence>
<dbReference type="STRING" id="988480.A0A075AN29"/>
<keyword evidence="5" id="KW-0238">DNA-binding</keyword>
<dbReference type="SMART" id="SM00534">
    <property type="entry name" value="MUTSac"/>
    <property type="match status" value="1"/>
</dbReference>
<dbReference type="GO" id="GO:0140664">
    <property type="term" value="F:ATP-dependent DNA damage sensor activity"/>
    <property type="evidence" value="ECO:0007669"/>
    <property type="project" value="InterPro"/>
</dbReference>
<dbReference type="Gene3D" id="1.10.1420.10">
    <property type="match status" value="2"/>
</dbReference>
<dbReference type="InterPro" id="IPR000432">
    <property type="entry name" value="DNA_mismatch_repair_MutS_C"/>
</dbReference>
<protein>
    <recommendedName>
        <fullName evidence="2 7">DNA mismatch repair protein MSH3</fullName>
    </recommendedName>
    <alternativeName>
        <fullName evidence="2 7">DNA mismatch repair protein MSH3</fullName>
    </alternativeName>
</protein>
<dbReference type="PROSITE" id="PS00486">
    <property type="entry name" value="DNA_MISMATCH_REPAIR_2"/>
    <property type="match status" value="1"/>
</dbReference>
<feature type="domain" description="DNA mismatch repair proteins mutS family" evidence="8">
    <location>
        <begin position="604"/>
        <end position="620"/>
    </location>
</feature>
<dbReference type="Gene3D" id="3.40.50.300">
    <property type="entry name" value="P-loop containing nucleotide triphosphate hydrolases"/>
    <property type="match status" value="1"/>
</dbReference>
<evidence type="ECO:0000256" key="4">
    <source>
        <dbReference type="ARBA" id="ARBA00022840"/>
    </source>
</evidence>
<dbReference type="GO" id="GO:0005634">
    <property type="term" value="C:nucleus"/>
    <property type="evidence" value="ECO:0007669"/>
    <property type="project" value="TreeGrafter"/>
</dbReference>
<dbReference type="Pfam" id="PF05190">
    <property type="entry name" value="MutS_IV"/>
    <property type="match status" value="1"/>
</dbReference>
<dbReference type="InterPro" id="IPR007696">
    <property type="entry name" value="DNA_mismatch_repair_MutS_core"/>
</dbReference>
<dbReference type="EMBL" id="KE561300">
    <property type="protein sequence ID" value="EPZ31156.1"/>
    <property type="molecule type" value="Genomic_DNA"/>
</dbReference>
<dbReference type="Pfam" id="PF05192">
    <property type="entry name" value="MutS_III"/>
    <property type="match status" value="1"/>
</dbReference>
<evidence type="ECO:0000313" key="9">
    <source>
        <dbReference type="EMBL" id="EPZ31156.1"/>
    </source>
</evidence>
<evidence type="ECO:0000259" key="8">
    <source>
        <dbReference type="PROSITE" id="PS00486"/>
    </source>
</evidence>
<dbReference type="HOGENOM" id="CLU_002472_7_3_1"/>
<accession>A0A075AN29</accession>
<evidence type="ECO:0000256" key="2">
    <source>
        <dbReference type="ARBA" id="ARBA00022151"/>
    </source>
</evidence>
<dbReference type="Pfam" id="PF00488">
    <property type="entry name" value="MutS_V"/>
    <property type="match status" value="1"/>
</dbReference>
<name>A0A075AN29_ROZAC</name>
<reference evidence="9 10" key="1">
    <citation type="journal article" date="2013" name="Curr. Biol.">
        <title>Shared signatures of parasitism and phylogenomics unite Cryptomycota and microsporidia.</title>
        <authorList>
            <person name="James T.Y."/>
            <person name="Pelin A."/>
            <person name="Bonen L."/>
            <person name="Ahrendt S."/>
            <person name="Sain D."/>
            <person name="Corradi N."/>
            <person name="Stajich J.E."/>
        </authorList>
    </citation>
    <scope>NUCLEOTIDE SEQUENCE [LARGE SCALE GENOMIC DNA]</scope>
    <source>
        <strain evidence="9 10">CSF55</strain>
    </source>
</reference>
<dbReference type="PANTHER" id="PTHR11361">
    <property type="entry name" value="DNA MISMATCH REPAIR PROTEIN MUTS FAMILY MEMBER"/>
    <property type="match status" value="1"/>
</dbReference>
<dbReference type="OrthoDB" id="276261at2759"/>
<dbReference type="InterPro" id="IPR045076">
    <property type="entry name" value="MutS"/>
</dbReference>
<keyword evidence="3" id="KW-0547">Nucleotide-binding</keyword>
<dbReference type="InterPro" id="IPR027417">
    <property type="entry name" value="P-loop_NTPase"/>
</dbReference>
<gene>
    <name evidence="9" type="ORF">O9G_001067</name>
</gene>
<keyword evidence="6" id="KW-0469">Meiosis</keyword>
<organism evidence="9 10">
    <name type="scientific">Rozella allomycis (strain CSF55)</name>
    <dbReference type="NCBI Taxonomy" id="988480"/>
    <lineage>
        <taxon>Eukaryota</taxon>
        <taxon>Fungi</taxon>
        <taxon>Fungi incertae sedis</taxon>
        <taxon>Cryptomycota</taxon>
        <taxon>Cryptomycota incertae sedis</taxon>
        <taxon>Rozella</taxon>
    </lineage>
</organism>
<dbReference type="PIRSF" id="PIRSF037677">
    <property type="entry name" value="DNA_mis_repair_Msh6"/>
    <property type="match status" value="1"/>
</dbReference>
<dbReference type="AlphaFoldDB" id="A0A075AN29"/>
<comment type="similarity">
    <text evidence="1">Belongs to the DNA mismatch repair MutS family.</text>
</comment>
<dbReference type="SMART" id="SM00533">
    <property type="entry name" value="MUTSd"/>
    <property type="match status" value="1"/>
</dbReference>
<dbReference type="InterPro" id="IPR017261">
    <property type="entry name" value="DNA_mismatch_repair_MutS/MSH"/>
</dbReference>
<keyword evidence="4" id="KW-0067">ATP-binding</keyword>
<dbReference type="FunFam" id="3.40.50.300:FF:000870">
    <property type="entry name" value="MutS protein homolog 4"/>
    <property type="match status" value="1"/>
</dbReference>
<evidence type="ECO:0000313" key="10">
    <source>
        <dbReference type="Proteomes" id="UP000030755"/>
    </source>
</evidence>
<dbReference type="GO" id="GO:0030983">
    <property type="term" value="F:mismatched DNA binding"/>
    <property type="evidence" value="ECO:0007669"/>
    <property type="project" value="InterPro"/>
</dbReference>
<evidence type="ECO:0000256" key="6">
    <source>
        <dbReference type="ARBA" id="ARBA00023254"/>
    </source>
</evidence>
<dbReference type="Proteomes" id="UP000030755">
    <property type="component" value="Unassembled WGS sequence"/>
</dbReference>
<dbReference type="InterPro" id="IPR007861">
    <property type="entry name" value="DNA_mismatch_repair_MutS_clamp"/>
</dbReference>
<sequence>MTSLCAPTPVTTNLERRFITSVCESRGVATEVGMVAFDPSTCDCYMLQYPDTPLYVRTMQQLNIYTSNQTLIPDTSDNNKIDMFIKENTGSAPLFVPRKFYNDMSGLQYVRQYGIKMKGNTMNLESKYYCLSALSALFKTLEEHNEVFFASHTIRFQYRVCEDVMMLDYNVSRDLELVKSLDSKNGISLYSMLNKCYTGMGRRLLRMMILQPSKDPMWINGRLNCLEDLLMNQEQFNFVNEALNGMIDIDKLIGAFIKKDKRNSVKQAERNINNLLMLKSFLVQIFNLSHLLQGCNLNIDLENILNNLKTDNLKDLYEIINGIVNEEVRFERGGINARNQRVYAIKAGNNGLLDVARIAYKEITDDVYNLIKKYSEEFGIELKINFSFNCYQISVPLRYEKENIPDLFLNFQKKKKEFICTTIELIKLNERINESLNEIYLISNQIISQVFEQVYKYIEDLYLVSESIAIIDTLQSLANYAISNDCVRPNFCNILALKDCKHPLKSYSNPLFIPNQVYANDNLNFHIITGPNMSGKSTYIRQIALLQILSQIGSFVPCKSAHFKIMDKIFTRLCNDDNSKSNTSTFMMEMTETSFILENLSENSLIIMDELGRGTSLRDGTAIAFSICNHLIKKRCFSFFVTHFLQVAESLSLYPNVNSFHLKSQLTENNSFKFYYEMQMGLNELKDYGLVLARNCNLPIPLINYSNKVLNIVTQYPFNHLAK</sequence>
<dbReference type="SUPFAM" id="SSF48334">
    <property type="entry name" value="DNA repair protein MutS, domain III"/>
    <property type="match status" value="1"/>
</dbReference>
<dbReference type="PANTHER" id="PTHR11361:SF21">
    <property type="entry name" value="MUTS PROTEIN HOMOLOG 4"/>
    <property type="match status" value="1"/>
</dbReference>
<evidence type="ECO:0000256" key="1">
    <source>
        <dbReference type="ARBA" id="ARBA00006271"/>
    </source>
</evidence>
<dbReference type="GO" id="GO:0005524">
    <property type="term" value="F:ATP binding"/>
    <property type="evidence" value="ECO:0007669"/>
    <property type="project" value="UniProtKB-KW"/>
</dbReference>
<proteinExistence type="inferred from homology"/>
<dbReference type="OMA" id="KMTMLYK"/>
<dbReference type="GO" id="GO:0006298">
    <property type="term" value="P:mismatch repair"/>
    <property type="evidence" value="ECO:0007669"/>
    <property type="project" value="InterPro"/>
</dbReference>
<evidence type="ECO:0000256" key="3">
    <source>
        <dbReference type="ARBA" id="ARBA00022741"/>
    </source>
</evidence>
<dbReference type="InterPro" id="IPR036187">
    <property type="entry name" value="DNA_mismatch_repair_MutS_sf"/>
</dbReference>
<evidence type="ECO:0000256" key="5">
    <source>
        <dbReference type="ARBA" id="ARBA00023125"/>
    </source>
</evidence>
<dbReference type="SUPFAM" id="SSF52540">
    <property type="entry name" value="P-loop containing nucleoside triphosphate hydrolases"/>
    <property type="match status" value="1"/>
</dbReference>